<comment type="function">
    <text evidence="5 6">Acetylates the N-terminal alanine of ribosomal protein bS18.</text>
</comment>
<keyword evidence="3 5" id="KW-0808">Transferase</keyword>
<keyword evidence="4 5" id="KW-0012">Acyltransferase</keyword>
<keyword evidence="2 5" id="KW-0963">Cytoplasm</keyword>
<organism evidence="8 9">
    <name type="scientific">Alkalimonas collagenimarina</name>
    <dbReference type="NCBI Taxonomy" id="400390"/>
    <lineage>
        <taxon>Bacteria</taxon>
        <taxon>Pseudomonadati</taxon>
        <taxon>Pseudomonadota</taxon>
        <taxon>Gammaproteobacteria</taxon>
        <taxon>Alkalimonas</taxon>
    </lineage>
</organism>
<dbReference type="PANTHER" id="PTHR43420:SF51">
    <property type="entry name" value="PEPTIDYL-LYSINE N-ACETYLTRANSFERASE YIAC"/>
    <property type="match status" value="1"/>
</dbReference>
<dbReference type="Proteomes" id="UP001231616">
    <property type="component" value="Unassembled WGS sequence"/>
</dbReference>
<proteinExistence type="inferred from homology"/>
<dbReference type="CDD" id="cd04301">
    <property type="entry name" value="NAT_SF"/>
    <property type="match status" value="1"/>
</dbReference>
<comment type="caution">
    <text evidence="8">The sequence shown here is derived from an EMBL/GenBank/DDBJ whole genome shotgun (WGS) entry which is preliminary data.</text>
</comment>
<comment type="caution">
    <text evidence="5">Lacks conserved residue(s) required for the propagation of feature annotation.</text>
</comment>
<comment type="subcellular location">
    <subcellularLocation>
        <location evidence="5 6">Cytoplasm</location>
    </subcellularLocation>
</comment>
<evidence type="ECO:0000256" key="1">
    <source>
        <dbReference type="ARBA" id="ARBA00005395"/>
    </source>
</evidence>
<dbReference type="InterPro" id="IPR043690">
    <property type="entry name" value="RimI"/>
</dbReference>
<evidence type="ECO:0000256" key="5">
    <source>
        <dbReference type="HAMAP-Rule" id="MF_02210"/>
    </source>
</evidence>
<dbReference type="InterPro" id="IPR006464">
    <property type="entry name" value="AcTrfase_RimI/Ard1"/>
</dbReference>
<dbReference type="SUPFAM" id="SSF55729">
    <property type="entry name" value="Acyl-CoA N-acyltransferases (Nat)"/>
    <property type="match status" value="1"/>
</dbReference>
<accession>A0ABT9GVS7</accession>
<evidence type="ECO:0000313" key="9">
    <source>
        <dbReference type="Proteomes" id="UP001231616"/>
    </source>
</evidence>
<evidence type="ECO:0000313" key="8">
    <source>
        <dbReference type="EMBL" id="MDP4534820.1"/>
    </source>
</evidence>
<evidence type="ECO:0000259" key="7">
    <source>
        <dbReference type="PROSITE" id="PS51186"/>
    </source>
</evidence>
<dbReference type="InterPro" id="IPR050680">
    <property type="entry name" value="YpeA/RimI_acetyltransf"/>
</dbReference>
<dbReference type="PROSITE" id="PS51186">
    <property type="entry name" value="GNAT"/>
    <property type="match status" value="1"/>
</dbReference>
<comment type="similarity">
    <text evidence="1 5 6">Belongs to the acetyltransferase family. RimI subfamily.</text>
</comment>
<reference evidence="8 9" key="1">
    <citation type="submission" date="2023-08" db="EMBL/GenBank/DDBJ databases">
        <authorList>
            <person name="Joshi A."/>
            <person name="Thite S."/>
        </authorList>
    </citation>
    <scope>NUCLEOTIDE SEQUENCE [LARGE SCALE GENOMIC DNA]</scope>
    <source>
        <strain evidence="8 9">AC40</strain>
    </source>
</reference>
<keyword evidence="8" id="KW-0687">Ribonucleoprotein</keyword>
<dbReference type="Gene3D" id="3.40.630.30">
    <property type="match status" value="1"/>
</dbReference>
<dbReference type="GO" id="GO:0008999">
    <property type="term" value="F:protein-N-terminal-alanine acetyltransferase activity"/>
    <property type="evidence" value="ECO:0007669"/>
    <property type="project" value="UniProtKB-EC"/>
</dbReference>
<dbReference type="RefSeq" id="WP_305892093.1">
    <property type="nucleotide sequence ID" value="NZ_JAUZVZ010000002.1"/>
</dbReference>
<name>A0ABT9GVS7_9GAMM</name>
<feature type="active site" description="Proton acceptor" evidence="5">
    <location>
        <position position="103"/>
    </location>
</feature>
<dbReference type="EMBL" id="JAUZVZ010000002">
    <property type="protein sequence ID" value="MDP4534820.1"/>
    <property type="molecule type" value="Genomic_DNA"/>
</dbReference>
<feature type="active site" description="Proton donor" evidence="5">
    <location>
        <position position="115"/>
    </location>
</feature>
<dbReference type="GO" id="GO:0005840">
    <property type="term" value="C:ribosome"/>
    <property type="evidence" value="ECO:0007669"/>
    <property type="project" value="UniProtKB-KW"/>
</dbReference>
<feature type="domain" description="N-acetyltransferase" evidence="7">
    <location>
        <begin position="2"/>
        <end position="147"/>
    </location>
</feature>
<gene>
    <name evidence="5 8" type="primary">rimI</name>
    <name evidence="8" type="ORF">Q3O60_01275</name>
</gene>
<sequence length="152" mass="16968">MISFKPVEPAEIDVLVALEQQATEYPWSRALFESCLQPDYSNYVLRQGQQVLGYYFAQQVLDEVTLFTITVAADQQGKGYGRSLLQHMIQQAKSAGCRQVWLEVRASNQPAINLYHSAGFQPAGVRKGYYQNAAGSEDAVVMQLLLTKSTTE</sequence>
<evidence type="ECO:0000256" key="6">
    <source>
        <dbReference type="RuleBase" id="RU363094"/>
    </source>
</evidence>
<evidence type="ECO:0000256" key="2">
    <source>
        <dbReference type="ARBA" id="ARBA00022490"/>
    </source>
</evidence>
<dbReference type="NCBIfam" id="TIGR01575">
    <property type="entry name" value="rimI"/>
    <property type="match status" value="1"/>
</dbReference>
<evidence type="ECO:0000256" key="3">
    <source>
        <dbReference type="ARBA" id="ARBA00022679"/>
    </source>
</evidence>
<dbReference type="PANTHER" id="PTHR43420">
    <property type="entry name" value="ACETYLTRANSFERASE"/>
    <property type="match status" value="1"/>
</dbReference>
<dbReference type="Pfam" id="PF00583">
    <property type="entry name" value="Acetyltransf_1"/>
    <property type="match status" value="1"/>
</dbReference>
<feature type="binding site" evidence="5">
    <location>
        <position position="108"/>
    </location>
    <ligand>
        <name>acetyl-CoA</name>
        <dbReference type="ChEBI" id="CHEBI:57288"/>
    </ligand>
</feature>
<dbReference type="EC" id="2.3.1.266" evidence="5 6"/>
<protein>
    <recommendedName>
        <fullName evidence="5 6">[Ribosomal protein bS18]-alanine N-acetyltransferase</fullName>
        <ecNumber evidence="5 6">2.3.1.266</ecNumber>
    </recommendedName>
</protein>
<dbReference type="InterPro" id="IPR016181">
    <property type="entry name" value="Acyl_CoA_acyltransferase"/>
</dbReference>
<comment type="catalytic activity">
    <reaction evidence="5 6">
        <text>N-terminal L-alanyl-[ribosomal protein bS18] + acetyl-CoA = N-terminal N(alpha)-acetyl-L-alanyl-[ribosomal protein bS18] + CoA + H(+)</text>
        <dbReference type="Rhea" id="RHEA:43756"/>
        <dbReference type="Rhea" id="RHEA-COMP:10676"/>
        <dbReference type="Rhea" id="RHEA-COMP:10677"/>
        <dbReference type="ChEBI" id="CHEBI:15378"/>
        <dbReference type="ChEBI" id="CHEBI:57287"/>
        <dbReference type="ChEBI" id="CHEBI:57288"/>
        <dbReference type="ChEBI" id="CHEBI:64718"/>
        <dbReference type="ChEBI" id="CHEBI:83683"/>
        <dbReference type="EC" id="2.3.1.266"/>
    </reaction>
</comment>
<keyword evidence="8" id="KW-0689">Ribosomal protein</keyword>
<dbReference type="InterPro" id="IPR000182">
    <property type="entry name" value="GNAT_dom"/>
</dbReference>
<dbReference type="HAMAP" id="MF_02210">
    <property type="entry name" value="RimI"/>
    <property type="match status" value="1"/>
</dbReference>
<evidence type="ECO:0000256" key="4">
    <source>
        <dbReference type="ARBA" id="ARBA00023315"/>
    </source>
</evidence>
<keyword evidence="9" id="KW-1185">Reference proteome</keyword>